<dbReference type="GO" id="GO:0008170">
    <property type="term" value="F:N-methyltransferase activity"/>
    <property type="evidence" value="ECO:0007669"/>
    <property type="project" value="InterPro"/>
</dbReference>
<evidence type="ECO:0000256" key="5">
    <source>
        <dbReference type="ARBA" id="ARBA00022691"/>
    </source>
</evidence>
<proteinExistence type="inferred from homology"/>
<reference evidence="11" key="1">
    <citation type="submission" date="2014-08" db="EMBL/GenBank/DDBJ databases">
        <authorList>
            <person name="Edwards T."/>
        </authorList>
    </citation>
    <scope>NUCLEOTIDE SEQUENCE [LARGE SCALE GENOMIC DNA]</scope>
</reference>
<dbReference type="GeneID" id="26640213"/>
<dbReference type="Proteomes" id="UP000207741">
    <property type="component" value="Segment"/>
</dbReference>
<evidence type="ECO:0000256" key="7">
    <source>
        <dbReference type="ARBA" id="ARBA00023125"/>
    </source>
</evidence>
<evidence type="ECO:0000256" key="6">
    <source>
        <dbReference type="ARBA" id="ARBA00022747"/>
    </source>
</evidence>
<dbReference type="InterPro" id="IPR001091">
    <property type="entry name" value="RM_Methyltransferase"/>
</dbReference>
<dbReference type="PROSITE" id="PS00093">
    <property type="entry name" value="N4_MTASE"/>
    <property type="match status" value="1"/>
</dbReference>
<comment type="catalytic activity">
    <reaction evidence="8">
        <text>a 2'-deoxycytidine in DNA + S-adenosyl-L-methionine = an N(4)-methyl-2'-deoxycytidine in DNA + S-adenosyl-L-homocysteine + H(+)</text>
        <dbReference type="Rhea" id="RHEA:16857"/>
        <dbReference type="Rhea" id="RHEA-COMP:11369"/>
        <dbReference type="Rhea" id="RHEA-COMP:13674"/>
        <dbReference type="ChEBI" id="CHEBI:15378"/>
        <dbReference type="ChEBI" id="CHEBI:57856"/>
        <dbReference type="ChEBI" id="CHEBI:59789"/>
        <dbReference type="ChEBI" id="CHEBI:85452"/>
        <dbReference type="ChEBI" id="CHEBI:137933"/>
        <dbReference type="EC" id="2.1.1.113"/>
    </reaction>
</comment>
<dbReference type="SUPFAM" id="SSF53335">
    <property type="entry name" value="S-adenosyl-L-methionine-dependent methyltransferases"/>
    <property type="match status" value="1"/>
</dbReference>
<evidence type="ECO:0000256" key="4">
    <source>
        <dbReference type="ARBA" id="ARBA00022679"/>
    </source>
</evidence>
<evidence type="ECO:0000313" key="11">
    <source>
        <dbReference type="Proteomes" id="UP000207741"/>
    </source>
</evidence>
<evidence type="ECO:0000256" key="8">
    <source>
        <dbReference type="ARBA" id="ARBA00049120"/>
    </source>
</evidence>
<dbReference type="GO" id="GO:0003677">
    <property type="term" value="F:DNA binding"/>
    <property type="evidence" value="ECO:0007669"/>
    <property type="project" value="UniProtKB-KW"/>
</dbReference>
<keyword evidence="6" id="KW-0680">Restriction system</keyword>
<sequence>MSMIDLRLGDCIQLSKELEDDSIDCTVTSPPYNKCGVGGGLFRKIEYAAFDDTLPEDEYQNQQIELLNILFDKTKQGGSLFYNHKVRYFKGDAISPWQWLTKTKWNIREEIVWNRGSGPEISGYRFIQIDERIYWLCKGEKHPRLPRRSANYGSVWKFGPEMSNPHPAPYPIKLPLRCIQGVMQEKGVVLDPYSGSGTTGLAAQLLGHDYIGFDLSDEYHDMARERLANPSKNDLKKFTEECGVEVKSDTDVFNLAGA</sequence>
<keyword evidence="4" id="KW-0808">Transferase</keyword>
<organism evidence="10 11">
    <name type="scientific">Prochlorococcus phage P-TIM68</name>
    <dbReference type="NCBI Taxonomy" id="1542477"/>
    <lineage>
        <taxon>Viruses</taxon>
        <taxon>Duplodnaviria</taxon>
        <taxon>Heunggongvirae</taxon>
        <taxon>Uroviricota</taxon>
        <taxon>Caudoviricetes</taxon>
        <taxon>Pantevenvirales</taxon>
        <taxon>Kyanoviridae</taxon>
        <taxon>Haifavirus</taxon>
        <taxon>Haifavirus tim68</taxon>
    </lineage>
</organism>
<evidence type="ECO:0000256" key="3">
    <source>
        <dbReference type="ARBA" id="ARBA00022603"/>
    </source>
</evidence>
<dbReference type="InterPro" id="IPR017985">
    <property type="entry name" value="MeTrfase_CN4_CS"/>
</dbReference>
<dbReference type="PRINTS" id="PR00508">
    <property type="entry name" value="S21N4MTFRASE"/>
</dbReference>
<evidence type="ECO:0000256" key="1">
    <source>
        <dbReference type="ARBA" id="ARBA00010203"/>
    </source>
</evidence>
<keyword evidence="11" id="KW-1185">Reference proteome</keyword>
<dbReference type="EMBL" id="KM359505">
    <property type="protein sequence ID" value="AIR93494.1"/>
    <property type="molecule type" value="Genomic_DNA"/>
</dbReference>
<dbReference type="GO" id="GO:0015667">
    <property type="term" value="F:site-specific DNA-methyltransferase (cytosine-N4-specific) activity"/>
    <property type="evidence" value="ECO:0007669"/>
    <property type="project" value="UniProtKB-EC"/>
</dbReference>
<dbReference type="Pfam" id="PF01555">
    <property type="entry name" value="N6_N4_Mtase"/>
    <property type="match status" value="1"/>
</dbReference>
<protein>
    <recommendedName>
        <fullName evidence="2">site-specific DNA-methyltransferase (cytosine-N(4)-specific)</fullName>
        <ecNumber evidence="2">2.1.1.113</ecNumber>
    </recommendedName>
</protein>
<evidence type="ECO:0000259" key="9">
    <source>
        <dbReference type="Pfam" id="PF01555"/>
    </source>
</evidence>
<dbReference type="OrthoDB" id="3832at10239"/>
<keyword evidence="7" id="KW-0238">DNA-binding</keyword>
<keyword evidence="5" id="KW-0949">S-adenosyl-L-methionine</keyword>
<dbReference type="KEGG" id="vg:26640213"/>
<dbReference type="InterPro" id="IPR029063">
    <property type="entry name" value="SAM-dependent_MTases_sf"/>
</dbReference>
<accession>A0A0K0KWJ8</accession>
<name>A0A0K0KWJ8_9CAUD</name>
<evidence type="ECO:0000256" key="2">
    <source>
        <dbReference type="ARBA" id="ARBA00012185"/>
    </source>
</evidence>
<dbReference type="Gene3D" id="3.40.50.150">
    <property type="entry name" value="Vaccinia Virus protein VP39"/>
    <property type="match status" value="1"/>
</dbReference>
<dbReference type="EC" id="2.1.1.113" evidence="2"/>
<dbReference type="GO" id="GO:0009307">
    <property type="term" value="P:DNA restriction-modification system"/>
    <property type="evidence" value="ECO:0007669"/>
    <property type="project" value="UniProtKB-KW"/>
</dbReference>
<dbReference type="InterPro" id="IPR002941">
    <property type="entry name" value="DNA_methylase_N4/N6"/>
</dbReference>
<dbReference type="GO" id="GO:0032259">
    <property type="term" value="P:methylation"/>
    <property type="evidence" value="ECO:0007669"/>
    <property type="project" value="UniProtKB-KW"/>
</dbReference>
<evidence type="ECO:0000313" key="10">
    <source>
        <dbReference type="EMBL" id="AIR93494.1"/>
    </source>
</evidence>
<dbReference type="RefSeq" id="YP_009213669.1">
    <property type="nucleotide sequence ID" value="NC_028955.1"/>
</dbReference>
<feature type="domain" description="DNA methylase N-4/N-6" evidence="9">
    <location>
        <begin position="23"/>
        <end position="224"/>
    </location>
</feature>
<keyword evidence="3 10" id="KW-0489">Methyltransferase</keyword>
<comment type="similarity">
    <text evidence="1">Belongs to the N(4)/N(6)-methyltransferase family. N(4) subfamily.</text>
</comment>